<name>A0A445BUQ1_ARAHY</name>
<dbReference type="InterPro" id="IPR004254">
    <property type="entry name" value="AdipoR/HlyIII-related"/>
</dbReference>
<dbReference type="GO" id="GO:0016020">
    <property type="term" value="C:membrane"/>
    <property type="evidence" value="ECO:0007669"/>
    <property type="project" value="UniProtKB-SubCell"/>
</dbReference>
<keyword evidence="4 6" id="KW-0472">Membrane</keyword>
<dbReference type="GO" id="GO:0038023">
    <property type="term" value="F:signaling receptor activity"/>
    <property type="evidence" value="ECO:0007669"/>
    <property type="project" value="TreeGrafter"/>
</dbReference>
<dbReference type="PANTHER" id="PTHR20855:SF132">
    <property type="entry name" value="HEPTAHELICAL TRANSMEMBRANE PROTEIN 4-LIKE"/>
    <property type="match status" value="1"/>
</dbReference>
<evidence type="ECO:0000256" key="3">
    <source>
        <dbReference type="ARBA" id="ARBA00022989"/>
    </source>
</evidence>
<feature type="transmembrane region" description="Helical" evidence="6">
    <location>
        <begin position="231"/>
        <end position="250"/>
    </location>
</feature>
<evidence type="ECO:0008006" key="9">
    <source>
        <dbReference type="Google" id="ProtNLM"/>
    </source>
</evidence>
<evidence type="ECO:0000256" key="5">
    <source>
        <dbReference type="PIRSR" id="PIRSR604254-1"/>
    </source>
</evidence>
<dbReference type="GO" id="GO:0046872">
    <property type="term" value="F:metal ion binding"/>
    <property type="evidence" value="ECO:0007669"/>
    <property type="project" value="UniProtKB-KW"/>
</dbReference>
<dbReference type="PANTHER" id="PTHR20855">
    <property type="entry name" value="ADIPOR/PROGESTIN RECEPTOR-RELATED"/>
    <property type="match status" value="1"/>
</dbReference>
<proteinExistence type="predicted"/>
<evidence type="ECO:0000256" key="2">
    <source>
        <dbReference type="ARBA" id="ARBA00022692"/>
    </source>
</evidence>
<dbReference type="SMR" id="A0A445BUQ1"/>
<evidence type="ECO:0000256" key="4">
    <source>
        <dbReference type="ARBA" id="ARBA00023136"/>
    </source>
</evidence>
<evidence type="ECO:0000313" key="7">
    <source>
        <dbReference type="EMBL" id="RYR42372.1"/>
    </source>
</evidence>
<keyword evidence="5" id="KW-0479">Metal-binding</keyword>
<dbReference type="Gramene" id="arahy.Tifrunner.gnm2.ann2.Ah08g124700.1">
    <property type="protein sequence ID" value="arahy.Tifrunner.gnm2.ann2.Ah08g124700.1-CDS"/>
    <property type="gene ID" value="arahy.Tifrunner.gnm2.ann2.Ah08g124700"/>
</dbReference>
<feature type="transmembrane region" description="Helical" evidence="6">
    <location>
        <begin position="326"/>
        <end position="343"/>
    </location>
</feature>
<dbReference type="OrthoDB" id="529367at2759"/>
<evidence type="ECO:0000256" key="6">
    <source>
        <dbReference type="SAM" id="Phobius"/>
    </source>
</evidence>
<sequence length="392" mass="44984">MIGGACEGLVSSPKMIYGEVIEPSKEKKGVLALWRRLKYQLVEYNSLPTYLRDNEYILGYYRSEWPLKQIFLSIFAIHNETLNVWTHLIGFFLFLFLTIYTAMKAPMVDLNSINLHEMMGKSDLNKIRLELLDCLPKLPNMPDLLKLKHELSASLYPLDFLGSGWNAMQVLSNCLPEQYSFNAMKGDMVSMEPITRWPFYAFLGGAMFCLLASSTCHLLSCHSQRLSYIMLRIDYAGIAALIATSFYPTVYYSFMCNPFFCYLYLGFITVMGIATIIFSLLPFFQKSEFRKYRATLFFLMGFSGIAPIMHKVIIHKHQPEALQTTSYEILMGVLYGLGALIYATRIPERWMPGKFDIAGHSHQIFHVLVVAGAYTHYLDGLVYLRWRDSQGC</sequence>
<dbReference type="AlphaFoldDB" id="A0A445BUQ1"/>
<comment type="caution">
    <text evidence="7">The sequence shown here is derived from an EMBL/GenBank/DDBJ whole genome shotgun (WGS) entry which is preliminary data.</text>
</comment>
<accession>A0A445BUQ1</accession>
<feature type="transmembrane region" description="Helical" evidence="6">
    <location>
        <begin position="197"/>
        <end position="219"/>
    </location>
</feature>
<dbReference type="EMBL" id="SDMP01000008">
    <property type="protein sequence ID" value="RYR42372.1"/>
    <property type="molecule type" value="Genomic_DNA"/>
</dbReference>
<comment type="subcellular location">
    <subcellularLocation>
        <location evidence="1">Membrane</location>
        <topology evidence="1">Multi-pass membrane protein</topology>
    </subcellularLocation>
</comment>
<feature type="transmembrane region" description="Helical" evidence="6">
    <location>
        <begin position="262"/>
        <end position="284"/>
    </location>
</feature>
<feature type="binding site" evidence="5">
    <location>
        <position position="366"/>
    </location>
    <ligand>
        <name>Zn(2+)</name>
        <dbReference type="ChEBI" id="CHEBI:29105"/>
    </ligand>
</feature>
<dbReference type="GO" id="GO:0009744">
    <property type="term" value="P:response to sucrose"/>
    <property type="evidence" value="ECO:0007669"/>
    <property type="project" value="UniProtKB-ARBA"/>
</dbReference>
<evidence type="ECO:0000256" key="1">
    <source>
        <dbReference type="ARBA" id="ARBA00004141"/>
    </source>
</evidence>
<keyword evidence="8" id="KW-1185">Reference proteome</keyword>
<evidence type="ECO:0000313" key="8">
    <source>
        <dbReference type="Proteomes" id="UP000289738"/>
    </source>
</evidence>
<dbReference type="GO" id="GO:0009725">
    <property type="term" value="P:response to hormone"/>
    <property type="evidence" value="ECO:0007669"/>
    <property type="project" value="TreeGrafter"/>
</dbReference>
<dbReference type="Pfam" id="PF03006">
    <property type="entry name" value="HlyIII"/>
    <property type="match status" value="1"/>
</dbReference>
<keyword evidence="5" id="KW-0862">Zinc</keyword>
<gene>
    <name evidence="7" type="ORF">Ahy_A08g038841</name>
</gene>
<feature type="transmembrane region" description="Helical" evidence="6">
    <location>
        <begin position="364"/>
        <end position="386"/>
    </location>
</feature>
<protein>
    <recommendedName>
        <fullName evidence="9">Heptahelical transmembrane protein</fullName>
    </recommendedName>
</protein>
<organism evidence="7 8">
    <name type="scientific">Arachis hypogaea</name>
    <name type="common">Peanut</name>
    <dbReference type="NCBI Taxonomy" id="3818"/>
    <lineage>
        <taxon>Eukaryota</taxon>
        <taxon>Viridiplantae</taxon>
        <taxon>Streptophyta</taxon>
        <taxon>Embryophyta</taxon>
        <taxon>Tracheophyta</taxon>
        <taxon>Spermatophyta</taxon>
        <taxon>Magnoliopsida</taxon>
        <taxon>eudicotyledons</taxon>
        <taxon>Gunneridae</taxon>
        <taxon>Pentapetalae</taxon>
        <taxon>rosids</taxon>
        <taxon>fabids</taxon>
        <taxon>Fabales</taxon>
        <taxon>Fabaceae</taxon>
        <taxon>Papilionoideae</taxon>
        <taxon>50 kb inversion clade</taxon>
        <taxon>dalbergioids sensu lato</taxon>
        <taxon>Dalbergieae</taxon>
        <taxon>Pterocarpus clade</taxon>
        <taxon>Arachis</taxon>
    </lineage>
</organism>
<feature type="transmembrane region" description="Helical" evidence="6">
    <location>
        <begin position="82"/>
        <end position="103"/>
    </location>
</feature>
<feature type="binding site" evidence="5">
    <location>
        <position position="362"/>
    </location>
    <ligand>
        <name>Zn(2+)</name>
        <dbReference type="ChEBI" id="CHEBI:29105"/>
    </ligand>
</feature>
<keyword evidence="3 6" id="KW-1133">Transmembrane helix</keyword>
<feature type="transmembrane region" description="Helical" evidence="6">
    <location>
        <begin position="296"/>
        <end position="314"/>
    </location>
</feature>
<reference evidence="7 8" key="1">
    <citation type="submission" date="2019-01" db="EMBL/GenBank/DDBJ databases">
        <title>Sequencing of cultivated peanut Arachis hypogaea provides insights into genome evolution and oil improvement.</title>
        <authorList>
            <person name="Chen X."/>
        </authorList>
    </citation>
    <scope>NUCLEOTIDE SEQUENCE [LARGE SCALE GENOMIC DNA]</scope>
    <source>
        <strain evidence="8">cv. Fuhuasheng</strain>
        <tissue evidence="7">Leaves</tissue>
    </source>
</reference>
<keyword evidence="2 6" id="KW-0812">Transmembrane</keyword>
<dbReference type="Proteomes" id="UP000289738">
    <property type="component" value="Chromosome A08"/>
</dbReference>
<feature type="binding site" evidence="5">
    <location>
        <position position="217"/>
    </location>
    <ligand>
        <name>Zn(2+)</name>
        <dbReference type="ChEBI" id="CHEBI:29105"/>
    </ligand>
</feature>
<dbReference type="STRING" id="3818.A0A445BUQ1"/>